<protein>
    <submittedName>
        <fullName evidence="2">Uncharacterized protein</fullName>
    </submittedName>
</protein>
<comment type="caution">
    <text evidence="2">The sequence shown here is derived from an EMBL/GenBank/DDBJ whole genome shotgun (WGS) entry which is preliminary data.</text>
</comment>
<dbReference type="EMBL" id="PGOL01000865">
    <property type="protein sequence ID" value="PKI63909.1"/>
    <property type="molecule type" value="Genomic_DNA"/>
</dbReference>
<keyword evidence="3" id="KW-1185">Reference proteome</keyword>
<dbReference type="Proteomes" id="UP000233551">
    <property type="component" value="Unassembled WGS sequence"/>
</dbReference>
<evidence type="ECO:0000313" key="2">
    <source>
        <dbReference type="EMBL" id="PKI63909.1"/>
    </source>
</evidence>
<accession>A0A2I0K5T8</accession>
<dbReference type="AlphaFoldDB" id="A0A2I0K5T8"/>
<evidence type="ECO:0000256" key="1">
    <source>
        <dbReference type="SAM" id="MobiDB-lite"/>
    </source>
</evidence>
<evidence type="ECO:0000313" key="3">
    <source>
        <dbReference type="Proteomes" id="UP000233551"/>
    </source>
</evidence>
<feature type="compositionally biased region" description="Basic and acidic residues" evidence="1">
    <location>
        <begin position="33"/>
        <end position="46"/>
    </location>
</feature>
<reference evidence="2 3" key="1">
    <citation type="submission" date="2017-11" db="EMBL/GenBank/DDBJ databases">
        <title>De-novo sequencing of pomegranate (Punica granatum L.) genome.</title>
        <authorList>
            <person name="Akparov Z."/>
            <person name="Amiraslanov A."/>
            <person name="Hajiyeva S."/>
            <person name="Abbasov M."/>
            <person name="Kaur K."/>
            <person name="Hamwieh A."/>
            <person name="Solovyev V."/>
            <person name="Salamov A."/>
            <person name="Braich B."/>
            <person name="Kosarev P."/>
            <person name="Mahmoud A."/>
            <person name="Hajiyev E."/>
            <person name="Babayeva S."/>
            <person name="Izzatullayeva V."/>
            <person name="Mammadov A."/>
            <person name="Mammadov A."/>
            <person name="Sharifova S."/>
            <person name="Ojaghi J."/>
            <person name="Eynullazada K."/>
            <person name="Bayramov B."/>
            <person name="Abdulazimova A."/>
            <person name="Shahmuradov I."/>
        </authorList>
    </citation>
    <scope>NUCLEOTIDE SEQUENCE [LARGE SCALE GENOMIC DNA]</scope>
    <source>
        <strain evidence="3">cv. AG2017</strain>
        <tissue evidence="2">Leaf</tissue>
    </source>
</reference>
<proteinExistence type="predicted"/>
<sequence>MQRETDKKNCGNPVKEKIEKGRSCAVERLSARDHLVTGESEGHEEPLGSDGTTRHGRGKKWRAEDPGWLWKPVSVLFLLPAETAYFRVPFTCLWIGLPGSPVRKASTNVRECPGLSRRLLKCTRSPCSHVRAFASDCRVMNSNPDFGWGLSCREPVGQNGVLTLSNKYCVVSVL</sequence>
<organism evidence="2 3">
    <name type="scientific">Punica granatum</name>
    <name type="common">Pomegranate</name>
    <dbReference type="NCBI Taxonomy" id="22663"/>
    <lineage>
        <taxon>Eukaryota</taxon>
        <taxon>Viridiplantae</taxon>
        <taxon>Streptophyta</taxon>
        <taxon>Embryophyta</taxon>
        <taxon>Tracheophyta</taxon>
        <taxon>Spermatophyta</taxon>
        <taxon>Magnoliopsida</taxon>
        <taxon>eudicotyledons</taxon>
        <taxon>Gunneridae</taxon>
        <taxon>Pentapetalae</taxon>
        <taxon>rosids</taxon>
        <taxon>malvids</taxon>
        <taxon>Myrtales</taxon>
        <taxon>Lythraceae</taxon>
        <taxon>Punica</taxon>
    </lineage>
</organism>
<feature type="region of interest" description="Disordered" evidence="1">
    <location>
        <begin position="33"/>
        <end position="60"/>
    </location>
</feature>
<name>A0A2I0K5T8_PUNGR</name>
<gene>
    <name evidence="2" type="ORF">CRG98_015690</name>
</gene>